<protein>
    <submittedName>
        <fullName evidence="2">Uncharacterized protein</fullName>
    </submittedName>
</protein>
<name>A0A428NJU4_9HYPO</name>
<organism evidence="2 3">
    <name type="scientific">Fusarium duplospermum</name>
    <dbReference type="NCBI Taxonomy" id="1325734"/>
    <lineage>
        <taxon>Eukaryota</taxon>
        <taxon>Fungi</taxon>
        <taxon>Dikarya</taxon>
        <taxon>Ascomycota</taxon>
        <taxon>Pezizomycotina</taxon>
        <taxon>Sordariomycetes</taxon>
        <taxon>Hypocreomycetidae</taxon>
        <taxon>Hypocreales</taxon>
        <taxon>Nectriaceae</taxon>
        <taxon>Fusarium</taxon>
        <taxon>Fusarium solani species complex</taxon>
    </lineage>
</organism>
<feature type="region of interest" description="Disordered" evidence="1">
    <location>
        <begin position="1"/>
        <end position="87"/>
    </location>
</feature>
<feature type="compositionally biased region" description="Polar residues" evidence="1">
    <location>
        <begin position="29"/>
        <end position="46"/>
    </location>
</feature>
<proteinExistence type="predicted"/>
<feature type="compositionally biased region" description="Acidic residues" evidence="1">
    <location>
        <begin position="95"/>
        <end position="104"/>
    </location>
</feature>
<gene>
    <name evidence="2" type="ORF">CEP54_015936</name>
</gene>
<evidence type="ECO:0000256" key="1">
    <source>
        <dbReference type="SAM" id="MobiDB-lite"/>
    </source>
</evidence>
<evidence type="ECO:0000313" key="2">
    <source>
        <dbReference type="EMBL" id="RSL41050.1"/>
    </source>
</evidence>
<feature type="compositionally biased region" description="Basic and acidic residues" evidence="1">
    <location>
        <begin position="138"/>
        <end position="148"/>
    </location>
</feature>
<comment type="caution">
    <text evidence="2">The sequence shown here is derived from an EMBL/GenBank/DDBJ whole genome shotgun (WGS) entry which is preliminary data.</text>
</comment>
<dbReference type="Proteomes" id="UP000288168">
    <property type="component" value="Unassembled WGS sequence"/>
</dbReference>
<dbReference type="AlphaFoldDB" id="A0A428NJU4"/>
<keyword evidence="3" id="KW-1185">Reference proteome</keyword>
<sequence length="227" mass="24863">MPDSRSEETINPGPQIAAAELSPPRARNINMSQTVSRATRSISQRSLEAAATENWKMELGGPVSGNDEKNAKRTKVSDPFADPYPLPFQFRASETADDTDDQDSEASTLSLGASVSSRQASPVYLSPGVASHQGNNDSHAEELSPRHKLEHDARWEPSILSNSNTYQSVADSGNQVLAYWRQTLDQLNTVLPLLVDLNTFRQAIFDADNLPTGSRFPILKIEFHSLG</sequence>
<accession>A0A428NJU4</accession>
<feature type="region of interest" description="Disordered" evidence="1">
    <location>
        <begin position="125"/>
        <end position="148"/>
    </location>
</feature>
<dbReference type="EMBL" id="NKCI01000446">
    <property type="protein sequence ID" value="RSL41050.1"/>
    <property type="molecule type" value="Genomic_DNA"/>
</dbReference>
<feature type="region of interest" description="Disordered" evidence="1">
    <location>
        <begin position="95"/>
        <end position="114"/>
    </location>
</feature>
<feature type="compositionally biased region" description="Polar residues" evidence="1">
    <location>
        <begin position="105"/>
        <end position="114"/>
    </location>
</feature>
<reference evidence="2 3" key="1">
    <citation type="submission" date="2017-06" db="EMBL/GenBank/DDBJ databases">
        <title>Comparative genomic analysis of Ambrosia Fusariam Clade fungi.</title>
        <authorList>
            <person name="Stajich J.E."/>
            <person name="Carrillo J."/>
            <person name="Kijimoto T."/>
            <person name="Eskalen A."/>
            <person name="O'Donnell K."/>
            <person name="Kasson M."/>
        </authorList>
    </citation>
    <scope>NUCLEOTIDE SEQUENCE [LARGE SCALE GENOMIC DNA]</scope>
    <source>
        <strain evidence="2 3">NRRL62584</strain>
    </source>
</reference>
<evidence type="ECO:0000313" key="3">
    <source>
        <dbReference type="Proteomes" id="UP000288168"/>
    </source>
</evidence>